<evidence type="ECO:0000313" key="4">
    <source>
        <dbReference type="EMBL" id="AFY91349.1"/>
    </source>
</evidence>
<feature type="domain" description="DUF4140" evidence="3">
    <location>
        <begin position="15"/>
        <end position="114"/>
    </location>
</feature>
<evidence type="ECO:0008006" key="6">
    <source>
        <dbReference type="Google" id="ProtNLM"/>
    </source>
</evidence>
<evidence type="ECO:0000313" key="5">
    <source>
        <dbReference type="Proteomes" id="UP000010366"/>
    </source>
</evidence>
<dbReference type="InterPro" id="IPR025554">
    <property type="entry name" value="DUF4140"/>
</dbReference>
<dbReference type="PANTHER" id="PTHR31005:SF8">
    <property type="entry name" value="DUF4139 DOMAIN-CONTAINING PROTEIN"/>
    <property type="match status" value="1"/>
</dbReference>
<accession>K9UAW9</accession>
<dbReference type="eggNOG" id="COG5316">
    <property type="taxonomic scope" value="Bacteria"/>
</dbReference>
<evidence type="ECO:0000256" key="1">
    <source>
        <dbReference type="SAM" id="Coils"/>
    </source>
</evidence>
<organism evidence="4 5">
    <name type="scientific">Chamaesiphon minutus (strain ATCC 27169 / PCC 6605)</name>
    <dbReference type="NCBI Taxonomy" id="1173020"/>
    <lineage>
        <taxon>Bacteria</taxon>
        <taxon>Bacillati</taxon>
        <taxon>Cyanobacteriota</taxon>
        <taxon>Cyanophyceae</taxon>
        <taxon>Gomontiellales</taxon>
        <taxon>Chamaesiphonaceae</taxon>
        <taxon>Chamaesiphon</taxon>
    </lineage>
</organism>
<evidence type="ECO:0000259" key="3">
    <source>
        <dbReference type="Pfam" id="PF13600"/>
    </source>
</evidence>
<dbReference type="KEGG" id="cmp:Cha6605_0041"/>
<protein>
    <recommendedName>
        <fullName evidence="6">Mucoidy inhibitor MuiA family protein</fullName>
    </recommendedName>
</protein>
<keyword evidence="1" id="KW-0175">Coiled coil</keyword>
<dbReference type="Pfam" id="PF13600">
    <property type="entry name" value="DUF4140"/>
    <property type="match status" value="1"/>
</dbReference>
<dbReference type="OrthoDB" id="580912at2"/>
<dbReference type="InterPro" id="IPR037291">
    <property type="entry name" value="DUF4139"/>
</dbReference>
<reference evidence="4 5" key="1">
    <citation type="submission" date="2012-05" db="EMBL/GenBank/DDBJ databases">
        <title>Finished chromosome of genome of Chamaesiphon sp. PCC 6605.</title>
        <authorList>
            <consortium name="US DOE Joint Genome Institute"/>
            <person name="Gugger M."/>
            <person name="Coursin T."/>
            <person name="Rippka R."/>
            <person name="Tandeau De Marsac N."/>
            <person name="Huntemann M."/>
            <person name="Wei C.-L."/>
            <person name="Han J."/>
            <person name="Detter J.C."/>
            <person name="Han C."/>
            <person name="Tapia R."/>
            <person name="Chen A."/>
            <person name="Kyrpides N."/>
            <person name="Mavromatis K."/>
            <person name="Markowitz V."/>
            <person name="Szeto E."/>
            <person name="Ivanova N."/>
            <person name="Pagani I."/>
            <person name="Pati A."/>
            <person name="Goodwin L."/>
            <person name="Nordberg H.P."/>
            <person name="Cantor M.N."/>
            <person name="Hua S.X."/>
            <person name="Woyke T."/>
            <person name="Kerfeld C.A."/>
        </authorList>
    </citation>
    <scope>NUCLEOTIDE SEQUENCE [LARGE SCALE GENOMIC DNA]</scope>
    <source>
        <strain evidence="5">ATCC 27169 / PCC 6605</strain>
    </source>
</reference>
<name>K9UAW9_CHAP6</name>
<dbReference type="STRING" id="1173020.Cha6605_0041"/>
<dbReference type="NCBIfam" id="TIGR02231">
    <property type="entry name" value="mucoidy inhibitor MuiA family protein"/>
    <property type="match status" value="1"/>
</dbReference>
<dbReference type="PANTHER" id="PTHR31005">
    <property type="entry name" value="DUF4139 DOMAIN-CONTAINING PROTEIN"/>
    <property type="match status" value="1"/>
</dbReference>
<dbReference type="PATRIC" id="fig|1173020.3.peg.48"/>
<proteinExistence type="predicted"/>
<feature type="coiled-coil region" evidence="1">
    <location>
        <begin position="83"/>
        <end position="110"/>
    </location>
</feature>
<sequence>MINNQNLLDTQIVAVTVYTDRALVNRQGQISLMGTERELTVSNLPTTLDPESIRVSGKGSVGVKIQGVTTDRQYTTEPVADRIAQLTAQIDRLGADKRRIQSQIDTLKLQSNFIQGLREKTQESFSRSLARQQIGLEDTQNFLDFIGTKTTEYAVAGEDLRQQQQQIDKQLQSLRLQLEEVETPYSKESYEVTISVEPAGAGDFQLELSYVVARAHWTPLYDLRVQSTSKTIQLNYLAEIVQTTGEDWTNVSLILSTAKPGLGTLPPKLDPWYIDIPAPIMMRQRSIASKSADMMEISAAAPAPMMATMSAFERTEEPIYLAETVVAEVSQQGSVVTFQLGGGGNIPSDGNPHKVTIFNDNFPCQFEYIAMPRLVSFAYLQAKAKNRADGATLLPGKANIFRDDVFVGTSNLENTAPGQEFKLNLGIDEGLKIDRELSERQVDKTFLAGNRRITYAYRLSVTNLLNTLTHIQISDLIPHSRTEQIKVKILKISPQIQPGELGRLVWELDLPVNQKTEINYQFSIEHPEGVRVQGLDI</sequence>
<dbReference type="HOGENOM" id="CLU_010457_2_0_3"/>
<evidence type="ECO:0000259" key="2">
    <source>
        <dbReference type="Pfam" id="PF13598"/>
    </source>
</evidence>
<dbReference type="Proteomes" id="UP000010366">
    <property type="component" value="Chromosome"/>
</dbReference>
<feature type="domain" description="DUF4139" evidence="2">
    <location>
        <begin position="206"/>
        <end position="528"/>
    </location>
</feature>
<dbReference type="Pfam" id="PF13598">
    <property type="entry name" value="DUF4139"/>
    <property type="match status" value="1"/>
</dbReference>
<dbReference type="InterPro" id="IPR011935">
    <property type="entry name" value="CHP02231"/>
</dbReference>
<dbReference type="AlphaFoldDB" id="K9UAW9"/>
<keyword evidence="5" id="KW-1185">Reference proteome</keyword>
<gene>
    <name evidence="4" type="ORF">Cha6605_0041</name>
</gene>
<dbReference type="RefSeq" id="WP_015157544.1">
    <property type="nucleotide sequence ID" value="NC_019697.1"/>
</dbReference>
<dbReference type="EMBL" id="CP003600">
    <property type="protein sequence ID" value="AFY91349.1"/>
    <property type="molecule type" value="Genomic_DNA"/>
</dbReference>